<dbReference type="Pfam" id="PF12708">
    <property type="entry name" value="Pect-lyase_RHGA_epim"/>
    <property type="match status" value="1"/>
</dbReference>
<dbReference type="InterPro" id="IPR012334">
    <property type="entry name" value="Pectin_lyas_fold"/>
</dbReference>
<evidence type="ECO:0000256" key="1">
    <source>
        <dbReference type="ARBA" id="ARBA00008834"/>
    </source>
</evidence>
<evidence type="ECO:0000313" key="6">
    <source>
        <dbReference type="EMBL" id="EOR95493.1"/>
    </source>
</evidence>
<dbReference type="Gene3D" id="2.160.20.10">
    <property type="entry name" value="Single-stranded right-handed beta-helix, Pectin lyase-like"/>
    <property type="match status" value="1"/>
</dbReference>
<keyword evidence="2 4" id="KW-0378">Hydrolase</keyword>
<comment type="similarity">
    <text evidence="1 4">Belongs to the glycosyl hydrolase 28 family.</text>
</comment>
<dbReference type="InterPro" id="IPR006626">
    <property type="entry name" value="PbH1"/>
</dbReference>
<keyword evidence="3 4" id="KW-0326">Glycosidase</keyword>
<feature type="domain" description="Rhamnogalacturonase A/B/Epimerase-like pectate lyase" evidence="5">
    <location>
        <begin position="62"/>
        <end position="117"/>
    </location>
</feature>
<keyword evidence="7" id="KW-1185">Reference proteome</keyword>
<dbReference type="InterPro" id="IPR024535">
    <property type="entry name" value="RHGA/B-epi-like_pectate_lyase"/>
</dbReference>
<reference evidence="6 7" key="1">
    <citation type="journal article" date="2013" name="Genome Announc.">
        <title>Draft Genome Sequence of Arcticibacter svalbardensis Strain MN12-7T, a Member of the Family Sphingobacteriaceae Isolated from an Arctic Soil Sample.</title>
        <authorList>
            <person name="Shivaji S."/>
            <person name="Ara S."/>
            <person name="Prasad S."/>
            <person name="Manasa B.P."/>
            <person name="Begum Z."/>
            <person name="Singh A."/>
            <person name="Kumar Pinnaka A."/>
        </authorList>
    </citation>
    <scope>NUCLEOTIDE SEQUENCE [LARGE SCALE GENOMIC DNA]</scope>
    <source>
        <strain evidence="6 7">MN12-7</strain>
    </source>
</reference>
<dbReference type="RefSeq" id="WP_016194553.1">
    <property type="nucleotide sequence ID" value="NZ_AQPN01000049.1"/>
</dbReference>
<dbReference type="PATRIC" id="fig|1150600.3.peg.1289"/>
<evidence type="ECO:0000256" key="4">
    <source>
        <dbReference type="RuleBase" id="RU361169"/>
    </source>
</evidence>
<dbReference type="Proteomes" id="UP000014174">
    <property type="component" value="Unassembled WGS sequence"/>
</dbReference>
<dbReference type="EC" id="3.2.1.15" evidence="6"/>
<accession>R9GUX4</accession>
<dbReference type="GO" id="GO:0004650">
    <property type="term" value="F:polygalacturonase activity"/>
    <property type="evidence" value="ECO:0007669"/>
    <property type="project" value="UniProtKB-EC"/>
</dbReference>
<evidence type="ECO:0000256" key="3">
    <source>
        <dbReference type="ARBA" id="ARBA00023295"/>
    </source>
</evidence>
<dbReference type="GO" id="GO:0005975">
    <property type="term" value="P:carbohydrate metabolic process"/>
    <property type="evidence" value="ECO:0007669"/>
    <property type="project" value="InterPro"/>
</dbReference>
<dbReference type="InterPro" id="IPR011050">
    <property type="entry name" value="Pectin_lyase_fold/virulence"/>
</dbReference>
<proteinExistence type="inferred from homology"/>
<dbReference type="SUPFAM" id="SSF51126">
    <property type="entry name" value="Pectin lyase-like"/>
    <property type="match status" value="1"/>
</dbReference>
<dbReference type="SMART" id="SM00710">
    <property type="entry name" value="PbH1"/>
    <property type="match status" value="4"/>
</dbReference>
<protein>
    <submittedName>
        <fullName evidence="6">Polygalacturonase</fullName>
        <ecNumber evidence="6">3.2.1.15</ecNumber>
    </submittedName>
</protein>
<evidence type="ECO:0000259" key="5">
    <source>
        <dbReference type="Pfam" id="PF12708"/>
    </source>
</evidence>
<organism evidence="6 7">
    <name type="scientific">Arcticibacter svalbardensis MN12-7</name>
    <dbReference type="NCBI Taxonomy" id="1150600"/>
    <lineage>
        <taxon>Bacteria</taxon>
        <taxon>Pseudomonadati</taxon>
        <taxon>Bacteroidota</taxon>
        <taxon>Sphingobacteriia</taxon>
        <taxon>Sphingobacteriales</taxon>
        <taxon>Sphingobacteriaceae</taxon>
        <taxon>Arcticibacter</taxon>
    </lineage>
</organism>
<dbReference type="STRING" id="1150600.ADIARSV_1312"/>
<name>R9GUX4_9SPHI</name>
<sequence>MKVRRIGIVLLVLFLSAYEGIQAQENKSFTSEIALKKESKAWGKVPGILRHIKEPTFKEQIFTVLSFGAIADGTTDCHAAFQKAIQTCTENGGGKVTVPAGTYLINGPIHLLNNVNLYLTKGALLKFGTNPGYYTPLVKVRWEGVVCYNYSPLIYAYKQKNIAITGSGTIDGGTEGSWSLWKSGNGGKNQDSDKVVLRQMGNDGVSENKRVFGNGKIGSDKSMPGYGDGKPHYLRPDMIQFYECQHILLDSLTLKSSPFWTVHPVFCKNVMIKNLTILKGTTNDDGIDPESSSNVLIEHCTISTNDDAISVKAGRDQDAWKRKGTKNIIIRNCILNSEIANAFCIGSEMSGGVKNVFFENCQSLKSENGINFKCNLDRGGYIKEVYLRNYDLNICSGNVILFQMDYHSWRGGHFPPDFSGFYLSDITCRKALDKSIHISGVADKHITKVFLNKVRIDMGLKAPEISYTDQVLMREVTINSIPVSPE</sequence>
<dbReference type="InterPro" id="IPR000743">
    <property type="entry name" value="Glyco_hydro_28"/>
</dbReference>
<dbReference type="InterPro" id="IPR051801">
    <property type="entry name" value="GH28_Enzymes"/>
</dbReference>
<dbReference type="eggNOG" id="COG5434">
    <property type="taxonomic scope" value="Bacteria"/>
</dbReference>
<dbReference type="Pfam" id="PF00295">
    <property type="entry name" value="Glyco_hydro_28"/>
    <property type="match status" value="1"/>
</dbReference>
<dbReference type="PANTHER" id="PTHR31339:SF9">
    <property type="entry name" value="PLASMIN AND FIBRONECTIN-BINDING PROTEIN A"/>
    <property type="match status" value="1"/>
</dbReference>
<evidence type="ECO:0000256" key="2">
    <source>
        <dbReference type="ARBA" id="ARBA00022801"/>
    </source>
</evidence>
<dbReference type="EMBL" id="AQPN01000049">
    <property type="protein sequence ID" value="EOR95493.1"/>
    <property type="molecule type" value="Genomic_DNA"/>
</dbReference>
<gene>
    <name evidence="6" type="ORF">ADIARSV_1312</name>
</gene>
<evidence type="ECO:0000313" key="7">
    <source>
        <dbReference type="Proteomes" id="UP000014174"/>
    </source>
</evidence>
<dbReference type="AlphaFoldDB" id="R9GUX4"/>
<dbReference type="OrthoDB" id="9795222at2"/>
<comment type="caution">
    <text evidence="6">The sequence shown here is derived from an EMBL/GenBank/DDBJ whole genome shotgun (WGS) entry which is preliminary data.</text>
</comment>
<dbReference type="PANTHER" id="PTHR31339">
    <property type="entry name" value="PECTIN LYASE-RELATED"/>
    <property type="match status" value="1"/>
</dbReference>